<evidence type="ECO:0000313" key="3">
    <source>
        <dbReference type="Proteomes" id="UP000004095"/>
    </source>
</evidence>
<comment type="caution">
    <text evidence="2">The sequence shown here is derived from an EMBL/GenBank/DDBJ whole genome shotgun (WGS) entry which is preliminary data.</text>
</comment>
<feature type="transmembrane region" description="Helical" evidence="1">
    <location>
        <begin position="297"/>
        <end position="316"/>
    </location>
</feature>
<accession>A1ZRQ2</accession>
<feature type="transmembrane region" description="Helical" evidence="1">
    <location>
        <begin position="266"/>
        <end position="285"/>
    </location>
</feature>
<evidence type="ECO:0000256" key="1">
    <source>
        <dbReference type="SAM" id="Phobius"/>
    </source>
</evidence>
<dbReference type="Proteomes" id="UP000004095">
    <property type="component" value="Unassembled WGS sequence"/>
</dbReference>
<dbReference type="eggNOG" id="COG1835">
    <property type="taxonomic scope" value="Bacteria"/>
</dbReference>
<feature type="transmembrane region" description="Helical" evidence="1">
    <location>
        <begin position="323"/>
        <end position="345"/>
    </location>
</feature>
<feature type="transmembrane region" description="Helical" evidence="1">
    <location>
        <begin position="200"/>
        <end position="226"/>
    </location>
</feature>
<proteinExistence type="predicted"/>
<dbReference type="Pfam" id="PF13687">
    <property type="entry name" value="DUF4153"/>
    <property type="match status" value="1"/>
</dbReference>
<feature type="transmembrane region" description="Helical" evidence="1">
    <location>
        <begin position="232"/>
        <end position="254"/>
    </location>
</feature>
<keyword evidence="1" id="KW-0812">Transmembrane</keyword>
<feature type="transmembrane region" description="Helical" evidence="1">
    <location>
        <begin position="89"/>
        <end position="109"/>
    </location>
</feature>
<dbReference type="InterPro" id="IPR025291">
    <property type="entry name" value="DUF4153"/>
</dbReference>
<gene>
    <name evidence="2" type="ORF">M23134_03608</name>
</gene>
<evidence type="ECO:0000313" key="2">
    <source>
        <dbReference type="EMBL" id="EAY26957.1"/>
    </source>
</evidence>
<keyword evidence="3" id="KW-1185">Reference proteome</keyword>
<dbReference type="EMBL" id="AAWS01000028">
    <property type="protein sequence ID" value="EAY26957.1"/>
    <property type="molecule type" value="Genomic_DNA"/>
</dbReference>
<feature type="transmembrane region" description="Helical" evidence="1">
    <location>
        <begin position="130"/>
        <end position="152"/>
    </location>
</feature>
<reference evidence="2 3" key="1">
    <citation type="submission" date="2007-01" db="EMBL/GenBank/DDBJ databases">
        <authorList>
            <person name="Haygood M."/>
            <person name="Podell S."/>
            <person name="Anderson C."/>
            <person name="Hopkinson B."/>
            <person name="Roe K."/>
            <person name="Barbeau K."/>
            <person name="Gaasterland T."/>
            <person name="Ferriera S."/>
            <person name="Johnson J."/>
            <person name="Kravitz S."/>
            <person name="Beeson K."/>
            <person name="Sutton G."/>
            <person name="Rogers Y.-H."/>
            <person name="Friedman R."/>
            <person name="Frazier M."/>
            <person name="Venter J.C."/>
        </authorList>
    </citation>
    <scope>NUCLEOTIDE SEQUENCE [LARGE SCALE GENOMIC DNA]</scope>
    <source>
        <strain evidence="2 3">ATCC 23134</strain>
    </source>
</reference>
<protein>
    <submittedName>
        <fullName evidence="2">Membrane protein, putative</fullName>
    </submittedName>
</protein>
<keyword evidence="1" id="KW-0472">Membrane</keyword>
<name>A1ZRQ2_MICM2</name>
<keyword evidence="1" id="KW-1133">Transmembrane helix</keyword>
<organism evidence="2 3">
    <name type="scientific">Microscilla marina ATCC 23134</name>
    <dbReference type="NCBI Taxonomy" id="313606"/>
    <lineage>
        <taxon>Bacteria</taxon>
        <taxon>Pseudomonadati</taxon>
        <taxon>Bacteroidota</taxon>
        <taxon>Cytophagia</taxon>
        <taxon>Cytophagales</taxon>
        <taxon>Microscillaceae</taxon>
        <taxon>Microscilla</taxon>
    </lineage>
</organism>
<dbReference type="AlphaFoldDB" id="A1ZRQ2"/>
<feature type="transmembrane region" description="Helical" evidence="1">
    <location>
        <begin position="61"/>
        <end position="77"/>
    </location>
</feature>
<feature type="transmembrane region" description="Helical" evidence="1">
    <location>
        <begin position="33"/>
        <end position="49"/>
    </location>
</feature>
<feature type="transmembrane region" description="Helical" evidence="1">
    <location>
        <begin position="158"/>
        <end position="179"/>
    </location>
</feature>
<sequence>MLAATMGTVILLVIIEQQTDVWSYLSDNGQSLMASLLGVLIFFIADIYAERHHIPPSRKLVIEIIAFIIIITYYLLLPKELAHKNYIRFILFFMTGLLLVSYIPFTKTYEVNAFWHFNLLLTVRIMLSGLYSTMLFGGISLALFAMGYLFGLTISAKLYLQLFIAIFGIFNTLIFLAGIPDEIQALEKEETYPRVLRFCVQFVLLPLIVVYLSILYVYGASILVSWTLPKGLVTYLVLVFSVIGMATFLIIYPIRQQKEGRTLQAYSRNFSLSLFPLLALLFWGLGKRIQDYGLTELRYFALVLAVWLAGINLYLLISKAKNIKVITISLSFVCLLSAFGPWGVFMTADRSQASRFKKIMLKSQLLKEGKITPNAQAKPLSLSDHKNLHSILQFFAQRKRLARLQPFIRPHLDSLLSPLDSEHRKIIKLYALMGENVTGDYVTDLISANTKQFNFQSRFDEPVRNIKGYNYIIKFKQKANSFKVNKQRVYLLGDKEIELYFDWKKNRILLHEKKDTLVNFLLDPMLEKLVRKFSNTSKPLPHNEMVLIEAGKSYKAKLQITQVNIARRQDSENKMRSMSGELLLYFSKPQPEGF</sequence>